<dbReference type="AlphaFoldDB" id="A0A2P2IMG2"/>
<dbReference type="EMBL" id="GGEC01001900">
    <property type="protein sequence ID" value="MBW82383.1"/>
    <property type="molecule type" value="Transcribed_RNA"/>
</dbReference>
<proteinExistence type="predicted"/>
<protein>
    <submittedName>
        <fullName evidence="1">Uncharacterized protein</fullName>
    </submittedName>
</protein>
<reference evidence="1" key="1">
    <citation type="submission" date="2018-02" db="EMBL/GenBank/DDBJ databases">
        <title>Rhizophora mucronata_Transcriptome.</title>
        <authorList>
            <person name="Meera S.P."/>
            <person name="Sreeshan A."/>
            <person name="Augustine A."/>
        </authorList>
    </citation>
    <scope>NUCLEOTIDE SEQUENCE</scope>
    <source>
        <tissue evidence="1">Leaf</tissue>
    </source>
</reference>
<organism evidence="1">
    <name type="scientific">Rhizophora mucronata</name>
    <name type="common">Asiatic mangrove</name>
    <dbReference type="NCBI Taxonomy" id="61149"/>
    <lineage>
        <taxon>Eukaryota</taxon>
        <taxon>Viridiplantae</taxon>
        <taxon>Streptophyta</taxon>
        <taxon>Embryophyta</taxon>
        <taxon>Tracheophyta</taxon>
        <taxon>Spermatophyta</taxon>
        <taxon>Magnoliopsida</taxon>
        <taxon>eudicotyledons</taxon>
        <taxon>Gunneridae</taxon>
        <taxon>Pentapetalae</taxon>
        <taxon>rosids</taxon>
        <taxon>fabids</taxon>
        <taxon>Malpighiales</taxon>
        <taxon>Rhizophoraceae</taxon>
        <taxon>Rhizophora</taxon>
    </lineage>
</organism>
<sequence>MVCTVDLLLKNIQTQQMLQCLEFSSNHVPAPYEVLCM</sequence>
<evidence type="ECO:0000313" key="1">
    <source>
        <dbReference type="EMBL" id="MBW82383.1"/>
    </source>
</evidence>
<name>A0A2P2IMG2_RHIMU</name>
<accession>A0A2P2IMG2</accession>